<dbReference type="SUPFAM" id="SSF54001">
    <property type="entry name" value="Cysteine proteinases"/>
    <property type="match status" value="1"/>
</dbReference>
<gene>
    <name evidence="7" type="ORF">GCM10023147_51140</name>
</gene>
<dbReference type="Pfam" id="PF00877">
    <property type="entry name" value="NLPC_P60"/>
    <property type="match status" value="1"/>
</dbReference>
<sequence>MSIVDTLAAPMYAILDSVGTGDIGSAGIDRAIATLRTQLEQVTAQTRSANVTVGHAWAGSDAGAAQRTIGRGGSSAQAIAAHTGQLGTSLQSAAAVVKQGHSELKRIVDSFVQQGNAANPTLTNPAGLIAVLRLAAEHLEQALAVLQRTRESLGTETATVGGLARDTPTAPDTVSGATPTGGAATTPASAGGSTAPGTSGTGSGGGPAGNGSGSGLGSVGSAMGAVPAAAAGSGSGSGSAGTGTRTGSGTRAMATRASGPARIRPRTLGGGVAVTLPDGTVVRAPNEQAATAVRAALTQLGVPYSWGGTAAGQGLDCSGLTQWAYRQAGLELPRLAQEQGIGAAVRASDLQPGDLAVWDGHVAMVIGNGRMVEAGDPVQISAIRTDNIGMGFLGFFRPTAGSA</sequence>
<feature type="region of interest" description="Disordered" evidence="5">
    <location>
        <begin position="155"/>
        <end position="215"/>
    </location>
</feature>
<comment type="similarity">
    <text evidence="1">Belongs to the peptidase C40 family.</text>
</comment>
<keyword evidence="4" id="KW-0788">Thiol protease</keyword>
<feature type="compositionally biased region" description="Gly residues" evidence="5">
    <location>
        <begin position="233"/>
        <end position="246"/>
    </location>
</feature>
<name>A0ABP8KHI3_9ACTN</name>
<organism evidence="7 8">
    <name type="scientific">Tsukamurella soli</name>
    <dbReference type="NCBI Taxonomy" id="644556"/>
    <lineage>
        <taxon>Bacteria</taxon>
        <taxon>Bacillati</taxon>
        <taxon>Actinomycetota</taxon>
        <taxon>Actinomycetes</taxon>
        <taxon>Mycobacteriales</taxon>
        <taxon>Tsukamurellaceae</taxon>
        <taxon>Tsukamurella</taxon>
    </lineage>
</organism>
<dbReference type="Gene3D" id="3.90.1720.10">
    <property type="entry name" value="endopeptidase domain like (from Nostoc punctiforme)"/>
    <property type="match status" value="1"/>
</dbReference>
<keyword evidence="8" id="KW-1185">Reference proteome</keyword>
<protein>
    <recommendedName>
        <fullName evidence="6">NlpC/P60 domain-containing protein</fullName>
    </recommendedName>
</protein>
<dbReference type="EMBL" id="BAABFR010000174">
    <property type="protein sequence ID" value="GAA4407224.1"/>
    <property type="molecule type" value="Genomic_DNA"/>
</dbReference>
<evidence type="ECO:0000256" key="4">
    <source>
        <dbReference type="ARBA" id="ARBA00022807"/>
    </source>
</evidence>
<feature type="domain" description="NlpC/P60" evidence="6">
    <location>
        <begin position="286"/>
        <end position="403"/>
    </location>
</feature>
<evidence type="ECO:0000313" key="8">
    <source>
        <dbReference type="Proteomes" id="UP001500635"/>
    </source>
</evidence>
<evidence type="ECO:0000256" key="2">
    <source>
        <dbReference type="ARBA" id="ARBA00022670"/>
    </source>
</evidence>
<proteinExistence type="inferred from homology"/>
<evidence type="ECO:0000256" key="3">
    <source>
        <dbReference type="ARBA" id="ARBA00022801"/>
    </source>
</evidence>
<feature type="region of interest" description="Disordered" evidence="5">
    <location>
        <begin position="228"/>
        <end position="270"/>
    </location>
</feature>
<feature type="compositionally biased region" description="Low complexity" evidence="5">
    <location>
        <begin position="247"/>
        <end position="257"/>
    </location>
</feature>
<feature type="compositionally biased region" description="Gly residues" evidence="5">
    <location>
        <begin position="199"/>
        <end position="215"/>
    </location>
</feature>
<dbReference type="PROSITE" id="PS51935">
    <property type="entry name" value="NLPC_P60"/>
    <property type="match status" value="1"/>
</dbReference>
<reference evidence="8" key="1">
    <citation type="journal article" date="2019" name="Int. J. Syst. Evol. Microbiol.">
        <title>The Global Catalogue of Microorganisms (GCM) 10K type strain sequencing project: providing services to taxonomists for standard genome sequencing and annotation.</title>
        <authorList>
            <consortium name="The Broad Institute Genomics Platform"/>
            <consortium name="The Broad Institute Genome Sequencing Center for Infectious Disease"/>
            <person name="Wu L."/>
            <person name="Ma J."/>
        </authorList>
    </citation>
    <scope>NUCLEOTIDE SEQUENCE [LARGE SCALE GENOMIC DNA]</scope>
    <source>
        <strain evidence="8">JCM 17688</strain>
    </source>
</reference>
<accession>A0ABP8KHI3</accession>
<dbReference type="PANTHER" id="PTHR47359">
    <property type="entry name" value="PEPTIDOGLYCAN DL-ENDOPEPTIDASE CWLO"/>
    <property type="match status" value="1"/>
</dbReference>
<dbReference type="InterPro" id="IPR051794">
    <property type="entry name" value="PG_Endopeptidase_C40"/>
</dbReference>
<feature type="compositionally biased region" description="Low complexity" evidence="5">
    <location>
        <begin position="175"/>
        <end position="198"/>
    </location>
</feature>
<evidence type="ECO:0000256" key="5">
    <source>
        <dbReference type="SAM" id="MobiDB-lite"/>
    </source>
</evidence>
<keyword evidence="2" id="KW-0645">Protease</keyword>
<dbReference type="InterPro" id="IPR000064">
    <property type="entry name" value="NLP_P60_dom"/>
</dbReference>
<evidence type="ECO:0000259" key="6">
    <source>
        <dbReference type="PROSITE" id="PS51935"/>
    </source>
</evidence>
<dbReference type="InterPro" id="IPR038765">
    <property type="entry name" value="Papain-like_cys_pep_sf"/>
</dbReference>
<dbReference type="PANTHER" id="PTHR47359:SF3">
    <property type="entry name" value="NLP_P60 DOMAIN-CONTAINING PROTEIN-RELATED"/>
    <property type="match status" value="1"/>
</dbReference>
<evidence type="ECO:0000313" key="7">
    <source>
        <dbReference type="EMBL" id="GAA4407224.1"/>
    </source>
</evidence>
<evidence type="ECO:0000256" key="1">
    <source>
        <dbReference type="ARBA" id="ARBA00007074"/>
    </source>
</evidence>
<dbReference type="RefSeq" id="WP_345001686.1">
    <property type="nucleotide sequence ID" value="NZ_BAABFR010000174.1"/>
</dbReference>
<dbReference type="Proteomes" id="UP001500635">
    <property type="component" value="Unassembled WGS sequence"/>
</dbReference>
<keyword evidence="3" id="KW-0378">Hydrolase</keyword>
<comment type="caution">
    <text evidence="7">The sequence shown here is derived from an EMBL/GenBank/DDBJ whole genome shotgun (WGS) entry which is preliminary data.</text>
</comment>